<dbReference type="AlphaFoldDB" id="A0A2T5G1R6"/>
<feature type="binding site" evidence="3">
    <location>
        <position position="98"/>
    </location>
    <ligand>
        <name>substrate</name>
    </ligand>
</feature>
<feature type="binding site" evidence="3">
    <location>
        <position position="100"/>
    </location>
    <ligand>
        <name>substrate</name>
    </ligand>
</feature>
<dbReference type="InterPro" id="IPR011042">
    <property type="entry name" value="6-blade_b-propeller_TolB-like"/>
</dbReference>
<dbReference type="InterPro" id="IPR013658">
    <property type="entry name" value="SGL"/>
</dbReference>
<comment type="caution">
    <text evidence="5">The sequence shown here is derived from an EMBL/GenBank/DDBJ whole genome shotgun (WGS) entry which is preliminary data.</text>
</comment>
<dbReference type="PANTHER" id="PTHR10907">
    <property type="entry name" value="REGUCALCIN"/>
    <property type="match status" value="1"/>
</dbReference>
<name>A0A2T5G1R6_9SPHN</name>
<dbReference type="GO" id="GO:0004341">
    <property type="term" value="F:gluconolactonase activity"/>
    <property type="evidence" value="ECO:0007669"/>
    <property type="project" value="TreeGrafter"/>
</dbReference>
<dbReference type="SUPFAM" id="SSF63829">
    <property type="entry name" value="Calcium-dependent phosphotriesterase"/>
    <property type="match status" value="1"/>
</dbReference>
<dbReference type="GO" id="GO:0019853">
    <property type="term" value="P:L-ascorbic acid biosynthetic process"/>
    <property type="evidence" value="ECO:0007669"/>
    <property type="project" value="TreeGrafter"/>
</dbReference>
<dbReference type="Proteomes" id="UP000244162">
    <property type="component" value="Unassembled WGS sequence"/>
</dbReference>
<comment type="cofactor">
    <cofactor evidence="3">
        <name>Zn(2+)</name>
        <dbReference type="ChEBI" id="CHEBI:29105"/>
    </cofactor>
    <text evidence="3">Binds 1 divalent metal cation per subunit.</text>
</comment>
<evidence type="ECO:0000313" key="5">
    <source>
        <dbReference type="EMBL" id="PTQ13093.1"/>
    </source>
</evidence>
<feature type="domain" description="SMP-30/Gluconolactonase/LRE-like region" evidence="4">
    <location>
        <begin position="14"/>
        <end position="253"/>
    </location>
</feature>
<keyword evidence="3" id="KW-0479">Metal-binding</keyword>
<evidence type="ECO:0000256" key="2">
    <source>
        <dbReference type="PIRSR" id="PIRSR605511-1"/>
    </source>
</evidence>
<accession>A0A2T5G1R6</accession>
<dbReference type="GO" id="GO:0005509">
    <property type="term" value="F:calcium ion binding"/>
    <property type="evidence" value="ECO:0007669"/>
    <property type="project" value="TreeGrafter"/>
</dbReference>
<feature type="binding site" evidence="3">
    <location>
        <position position="145"/>
    </location>
    <ligand>
        <name>a divalent metal cation</name>
        <dbReference type="ChEBI" id="CHEBI:60240"/>
    </ligand>
</feature>
<dbReference type="OrthoDB" id="2633250at2"/>
<dbReference type="InterPro" id="IPR005511">
    <property type="entry name" value="SMP-30"/>
</dbReference>
<evidence type="ECO:0000256" key="1">
    <source>
        <dbReference type="ARBA" id="ARBA00008853"/>
    </source>
</evidence>
<reference evidence="5 6" key="1">
    <citation type="submission" date="2017-09" db="EMBL/GenBank/DDBJ databases">
        <title>Sphingomonas panjinensis sp.nov., isolated from oil-contaminated soil.</title>
        <authorList>
            <person name="Wang L."/>
            <person name="Chen L."/>
        </authorList>
    </citation>
    <scope>NUCLEOTIDE SEQUENCE [LARGE SCALE GENOMIC DNA]</scope>
    <source>
        <strain evidence="5 6">FW-11</strain>
    </source>
</reference>
<feature type="active site" description="Proton donor/acceptor" evidence="2">
    <location>
        <position position="194"/>
    </location>
</feature>
<evidence type="ECO:0000313" key="6">
    <source>
        <dbReference type="Proteomes" id="UP000244162"/>
    </source>
</evidence>
<dbReference type="Gene3D" id="2.120.10.30">
    <property type="entry name" value="TolB, C-terminal domain"/>
    <property type="match status" value="1"/>
</dbReference>
<feature type="binding site" evidence="3">
    <location>
        <position position="16"/>
    </location>
    <ligand>
        <name>a divalent metal cation</name>
        <dbReference type="ChEBI" id="CHEBI:60240"/>
    </ligand>
</feature>
<dbReference type="PANTHER" id="PTHR10907:SF47">
    <property type="entry name" value="REGUCALCIN"/>
    <property type="match status" value="1"/>
</dbReference>
<feature type="binding site" evidence="3">
    <location>
        <position position="194"/>
    </location>
    <ligand>
        <name>a divalent metal cation</name>
        <dbReference type="ChEBI" id="CHEBI:60240"/>
    </ligand>
</feature>
<organism evidence="5 6">
    <name type="scientific">Sphingomonas oleivorans</name>
    <dbReference type="NCBI Taxonomy" id="1735121"/>
    <lineage>
        <taxon>Bacteria</taxon>
        <taxon>Pseudomonadati</taxon>
        <taxon>Pseudomonadota</taxon>
        <taxon>Alphaproteobacteria</taxon>
        <taxon>Sphingomonadales</taxon>
        <taxon>Sphingomonadaceae</taxon>
        <taxon>Sphingomonas</taxon>
    </lineage>
</organism>
<sequence length="291" mass="30792">MPMVEYIWPLGAALGEGPLWDARSATLWFTDIKKGRVHRLDPASGQRDTFELGGQPGFIVPSDDGGFVVGRGHELLRFDGTALDAEPLATVEMAAGNRLNDAVVDSAGRLWFGSMDDGETSPSGAVYLFDRGRLARAGGECVITNGPTVTGDGRYVYHVDTLGRTIWRFDISAGDELRDGSVFARIDPADGTPDGVTIDAEDHVWVGLWGGWQARRYAPDGSLVQTVELPCANVTKLAFGGADLKTAYVTTARIGLTPAELEAQPEAGGLFAFSVDVPGVPSGILALGGGR</sequence>
<gene>
    <name evidence="5" type="ORF">CLG96_02860</name>
</gene>
<protein>
    <submittedName>
        <fullName evidence="5">Gluconolactonase</fullName>
    </submittedName>
</protein>
<dbReference type="PRINTS" id="PR01790">
    <property type="entry name" value="SMP30FAMILY"/>
</dbReference>
<dbReference type="Pfam" id="PF08450">
    <property type="entry name" value="SGL"/>
    <property type="match status" value="1"/>
</dbReference>
<keyword evidence="3" id="KW-0862">Zinc</keyword>
<proteinExistence type="inferred from homology"/>
<comment type="similarity">
    <text evidence="1">Belongs to the SMP-30/CGR1 family.</text>
</comment>
<dbReference type="EMBL" id="NWBU01000004">
    <property type="protein sequence ID" value="PTQ13093.1"/>
    <property type="molecule type" value="Genomic_DNA"/>
</dbReference>
<evidence type="ECO:0000259" key="4">
    <source>
        <dbReference type="Pfam" id="PF08450"/>
    </source>
</evidence>
<evidence type="ECO:0000256" key="3">
    <source>
        <dbReference type="PIRSR" id="PIRSR605511-2"/>
    </source>
</evidence>
<keyword evidence="6" id="KW-1185">Reference proteome</keyword>